<evidence type="ECO:0000256" key="3">
    <source>
        <dbReference type="ARBA" id="ARBA00022676"/>
    </source>
</evidence>
<evidence type="ECO:0000313" key="8">
    <source>
        <dbReference type="Proteomes" id="UP000271098"/>
    </source>
</evidence>
<keyword evidence="6" id="KW-0472">Membrane</keyword>
<evidence type="ECO:0000256" key="6">
    <source>
        <dbReference type="SAM" id="Phobius"/>
    </source>
</evidence>
<proteinExistence type="inferred from homology"/>
<evidence type="ECO:0000256" key="4">
    <source>
        <dbReference type="ARBA" id="ARBA00022679"/>
    </source>
</evidence>
<comment type="similarity">
    <text evidence="1">Belongs to the UDP-glycosyltransferase family.</text>
</comment>
<protein>
    <recommendedName>
        <fullName evidence="2">glucuronosyltransferase</fullName>
        <ecNumber evidence="2">2.4.1.17</ecNumber>
    </recommendedName>
</protein>
<dbReference type="EC" id="2.4.1.17" evidence="2"/>
<dbReference type="PANTHER" id="PTHR48043:SF23">
    <property type="entry name" value="UDP-GLUCURONOSYLTRANSFERASE"/>
    <property type="match status" value="1"/>
</dbReference>
<sequence>MVAFLTHGGMNSITETLNRGKPVIVVPFYGDQIRNAVLAKRAGFGIMLPVSDLQDEKKLSDAFEQIINDKRFTQKAEQLSRMIAKRPNSAKEQLIRHVEFAAEFGQIPNFDPYGRKMSFISYFMLDIIVPFITAAALVFALLCCMCYRLLKKLILRNNSRNEPQTAKKQQ</sequence>
<reference evidence="7 8" key="1">
    <citation type="submission" date="2018-11" db="EMBL/GenBank/DDBJ databases">
        <authorList>
            <consortium name="Pathogen Informatics"/>
        </authorList>
    </citation>
    <scope>NUCLEOTIDE SEQUENCE [LARGE SCALE GENOMIC DNA]</scope>
</reference>
<gene>
    <name evidence="7" type="ORF">GPUH_LOCUS4306</name>
</gene>
<comment type="catalytic activity">
    <reaction evidence="5">
        <text>glucuronate acceptor + UDP-alpha-D-glucuronate = acceptor beta-D-glucuronoside + UDP + H(+)</text>
        <dbReference type="Rhea" id="RHEA:21032"/>
        <dbReference type="ChEBI" id="CHEBI:15378"/>
        <dbReference type="ChEBI" id="CHEBI:58052"/>
        <dbReference type="ChEBI" id="CHEBI:58223"/>
        <dbReference type="ChEBI" id="CHEBI:132367"/>
        <dbReference type="ChEBI" id="CHEBI:132368"/>
        <dbReference type="EC" id="2.4.1.17"/>
    </reaction>
</comment>
<keyword evidence="8" id="KW-1185">Reference proteome</keyword>
<evidence type="ECO:0000256" key="2">
    <source>
        <dbReference type="ARBA" id="ARBA00012544"/>
    </source>
</evidence>
<dbReference type="GO" id="GO:0015020">
    <property type="term" value="F:glucuronosyltransferase activity"/>
    <property type="evidence" value="ECO:0007669"/>
    <property type="project" value="UniProtKB-EC"/>
</dbReference>
<dbReference type="InterPro" id="IPR002213">
    <property type="entry name" value="UDP_glucos_trans"/>
</dbReference>
<evidence type="ECO:0000313" key="7">
    <source>
        <dbReference type="EMBL" id="VDK44049.1"/>
    </source>
</evidence>
<dbReference type="Proteomes" id="UP000271098">
    <property type="component" value="Unassembled WGS sequence"/>
</dbReference>
<feature type="transmembrane region" description="Helical" evidence="6">
    <location>
        <begin position="127"/>
        <end position="150"/>
    </location>
</feature>
<keyword evidence="4" id="KW-0808">Transferase</keyword>
<keyword evidence="3" id="KW-0328">Glycosyltransferase</keyword>
<dbReference type="Pfam" id="PF00201">
    <property type="entry name" value="UDPGT"/>
    <property type="match status" value="1"/>
</dbReference>
<organism evidence="7 8">
    <name type="scientific">Gongylonema pulchrum</name>
    <dbReference type="NCBI Taxonomy" id="637853"/>
    <lineage>
        <taxon>Eukaryota</taxon>
        <taxon>Metazoa</taxon>
        <taxon>Ecdysozoa</taxon>
        <taxon>Nematoda</taxon>
        <taxon>Chromadorea</taxon>
        <taxon>Rhabditida</taxon>
        <taxon>Spirurina</taxon>
        <taxon>Spiruromorpha</taxon>
        <taxon>Spiruroidea</taxon>
        <taxon>Gongylonematidae</taxon>
        <taxon>Gongylonema</taxon>
    </lineage>
</organism>
<dbReference type="InterPro" id="IPR050271">
    <property type="entry name" value="UDP-glycosyltransferase"/>
</dbReference>
<dbReference type="AlphaFoldDB" id="A0A3P6Q6C7"/>
<dbReference type="SUPFAM" id="SSF53756">
    <property type="entry name" value="UDP-Glycosyltransferase/glycogen phosphorylase"/>
    <property type="match status" value="1"/>
</dbReference>
<evidence type="ECO:0000256" key="1">
    <source>
        <dbReference type="ARBA" id="ARBA00009995"/>
    </source>
</evidence>
<evidence type="ECO:0000256" key="5">
    <source>
        <dbReference type="ARBA" id="ARBA00047475"/>
    </source>
</evidence>
<accession>A0A3P6Q6C7</accession>
<dbReference type="Gene3D" id="3.40.50.2000">
    <property type="entry name" value="Glycogen Phosphorylase B"/>
    <property type="match status" value="1"/>
</dbReference>
<dbReference type="OrthoDB" id="5835829at2759"/>
<keyword evidence="6" id="KW-0812">Transmembrane</keyword>
<name>A0A3P6Q6C7_9BILA</name>
<keyword evidence="6" id="KW-1133">Transmembrane helix</keyword>
<dbReference type="EMBL" id="UYRT01008002">
    <property type="protein sequence ID" value="VDK44049.1"/>
    <property type="molecule type" value="Genomic_DNA"/>
</dbReference>
<dbReference type="PANTHER" id="PTHR48043">
    <property type="entry name" value="EG:EG0003.4 PROTEIN-RELATED"/>
    <property type="match status" value="1"/>
</dbReference>